<gene>
    <name evidence="1" type="ORF">SCLCIDRAFT_128703</name>
</gene>
<dbReference type="Proteomes" id="UP000053989">
    <property type="component" value="Unassembled WGS sequence"/>
</dbReference>
<evidence type="ECO:0000313" key="1">
    <source>
        <dbReference type="EMBL" id="KIM58220.1"/>
    </source>
</evidence>
<name>A0A0C3DBY7_9AGAM</name>
<keyword evidence="2" id="KW-1185">Reference proteome</keyword>
<dbReference type="HOGENOM" id="CLU_1870128_0_0_1"/>
<reference evidence="2" key="2">
    <citation type="submission" date="2015-01" db="EMBL/GenBank/DDBJ databases">
        <title>Evolutionary Origins and Diversification of the Mycorrhizal Mutualists.</title>
        <authorList>
            <consortium name="DOE Joint Genome Institute"/>
            <consortium name="Mycorrhizal Genomics Consortium"/>
            <person name="Kohler A."/>
            <person name="Kuo A."/>
            <person name="Nagy L.G."/>
            <person name="Floudas D."/>
            <person name="Copeland A."/>
            <person name="Barry K.W."/>
            <person name="Cichocki N."/>
            <person name="Veneault-Fourrey C."/>
            <person name="LaButti K."/>
            <person name="Lindquist E.A."/>
            <person name="Lipzen A."/>
            <person name="Lundell T."/>
            <person name="Morin E."/>
            <person name="Murat C."/>
            <person name="Riley R."/>
            <person name="Ohm R."/>
            <person name="Sun H."/>
            <person name="Tunlid A."/>
            <person name="Henrissat B."/>
            <person name="Grigoriev I.V."/>
            <person name="Hibbett D.S."/>
            <person name="Martin F."/>
        </authorList>
    </citation>
    <scope>NUCLEOTIDE SEQUENCE [LARGE SCALE GENOMIC DNA]</scope>
    <source>
        <strain evidence="2">Foug A</strain>
    </source>
</reference>
<protein>
    <submittedName>
        <fullName evidence="1">Uncharacterized protein</fullName>
    </submittedName>
</protein>
<feature type="non-terminal residue" evidence="1">
    <location>
        <position position="1"/>
    </location>
</feature>
<dbReference type="EMBL" id="KN822089">
    <property type="protein sequence ID" value="KIM58220.1"/>
    <property type="molecule type" value="Genomic_DNA"/>
</dbReference>
<sequence>PINLFLSSADELFGPITTIHRNSKVVKHIPWSAFAFKVSDWERLNDTRSIIADANNLQQSFSSDTHATLWRVIPALEELKLEHLATIHHRVLYDLYFKFPLIPAEPDYVPLPPPPYSHRNRFRLSHLQRTRPRSAPY</sequence>
<accession>A0A0C3DBY7</accession>
<dbReference type="AlphaFoldDB" id="A0A0C3DBY7"/>
<proteinExistence type="predicted"/>
<reference evidence="1 2" key="1">
    <citation type="submission" date="2014-04" db="EMBL/GenBank/DDBJ databases">
        <authorList>
            <consortium name="DOE Joint Genome Institute"/>
            <person name="Kuo A."/>
            <person name="Kohler A."/>
            <person name="Nagy L.G."/>
            <person name="Floudas D."/>
            <person name="Copeland A."/>
            <person name="Barry K.W."/>
            <person name="Cichocki N."/>
            <person name="Veneault-Fourrey C."/>
            <person name="LaButti K."/>
            <person name="Lindquist E.A."/>
            <person name="Lipzen A."/>
            <person name="Lundell T."/>
            <person name="Morin E."/>
            <person name="Murat C."/>
            <person name="Sun H."/>
            <person name="Tunlid A."/>
            <person name="Henrissat B."/>
            <person name="Grigoriev I.V."/>
            <person name="Hibbett D.S."/>
            <person name="Martin F."/>
            <person name="Nordberg H.P."/>
            <person name="Cantor M.N."/>
            <person name="Hua S.X."/>
        </authorList>
    </citation>
    <scope>NUCLEOTIDE SEQUENCE [LARGE SCALE GENOMIC DNA]</scope>
    <source>
        <strain evidence="1 2">Foug A</strain>
    </source>
</reference>
<dbReference type="InParanoid" id="A0A0C3DBY7"/>
<organism evidence="1 2">
    <name type="scientific">Scleroderma citrinum Foug A</name>
    <dbReference type="NCBI Taxonomy" id="1036808"/>
    <lineage>
        <taxon>Eukaryota</taxon>
        <taxon>Fungi</taxon>
        <taxon>Dikarya</taxon>
        <taxon>Basidiomycota</taxon>
        <taxon>Agaricomycotina</taxon>
        <taxon>Agaricomycetes</taxon>
        <taxon>Agaricomycetidae</taxon>
        <taxon>Boletales</taxon>
        <taxon>Sclerodermatineae</taxon>
        <taxon>Sclerodermataceae</taxon>
        <taxon>Scleroderma</taxon>
    </lineage>
</organism>
<evidence type="ECO:0000313" key="2">
    <source>
        <dbReference type="Proteomes" id="UP000053989"/>
    </source>
</evidence>